<evidence type="ECO:0000256" key="1">
    <source>
        <dbReference type="SAM" id="MobiDB-lite"/>
    </source>
</evidence>
<protein>
    <submittedName>
        <fullName evidence="2">Uncharacterized protein</fullName>
    </submittedName>
</protein>
<dbReference type="EMBL" id="CP109491">
    <property type="protein sequence ID" value="WUX38200.1"/>
    <property type="molecule type" value="Genomic_DNA"/>
</dbReference>
<feature type="compositionally biased region" description="Basic and acidic residues" evidence="1">
    <location>
        <begin position="58"/>
        <end position="69"/>
    </location>
</feature>
<accession>A0ABZ1ZHP7</accession>
<proteinExistence type="predicted"/>
<keyword evidence="3" id="KW-1185">Reference proteome</keyword>
<sequence length="69" mass="7647">MSGARAEVGDLVRDGVGQQAIVTDIKQGRTWVLRRPAGGMAHQWETDDPDSLQVLETRASRSARERTEQ</sequence>
<organism evidence="2 3">
    <name type="scientific">Streptomyces anulatus</name>
    <name type="common">Streptomyces chrysomallus</name>
    <dbReference type="NCBI Taxonomy" id="1892"/>
    <lineage>
        <taxon>Bacteria</taxon>
        <taxon>Bacillati</taxon>
        <taxon>Actinomycetota</taxon>
        <taxon>Actinomycetes</taxon>
        <taxon>Kitasatosporales</taxon>
        <taxon>Streptomycetaceae</taxon>
        <taxon>Streptomyces</taxon>
    </lineage>
</organism>
<dbReference type="RefSeq" id="WP_329356708.1">
    <property type="nucleotide sequence ID" value="NZ_CP109490.1"/>
</dbReference>
<evidence type="ECO:0000313" key="2">
    <source>
        <dbReference type="EMBL" id="WUX38200.1"/>
    </source>
</evidence>
<gene>
    <name evidence="2" type="ORF">OG367_19045</name>
</gene>
<reference evidence="2" key="1">
    <citation type="submission" date="2022-10" db="EMBL/GenBank/DDBJ databases">
        <title>The complete genomes of actinobacterial strains from the NBC collection.</title>
        <authorList>
            <person name="Joergensen T.S."/>
            <person name="Alvarez Arevalo M."/>
            <person name="Sterndorff E.B."/>
            <person name="Faurdal D."/>
            <person name="Vuksanovic O."/>
            <person name="Mourched A.-S."/>
            <person name="Charusanti P."/>
            <person name="Shaw S."/>
            <person name="Blin K."/>
            <person name="Weber T."/>
        </authorList>
    </citation>
    <scope>NUCLEOTIDE SEQUENCE</scope>
    <source>
        <strain evidence="2">NBC_01436</strain>
    </source>
</reference>
<evidence type="ECO:0000313" key="3">
    <source>
        <dbReference type="Proteomes" id="UP001431926"/>
    </source>
</evidence>
<name>A0ABZ1ZHP7_STRAQ</name>
<feature type="region of interest" description="Disordered" evidence="1">
    <location>
        <begin position="40"/>
        <end position="69"/>
    </location>
</feature>
<dbReference type="Proteomes" id="UP001431926">
    <property type="component" value="Chromosome"/>
</dbReference>